<comment type="similarity">
    <text evidence="7">Belongs to the snail C2H2-type zinc-finger protein family.</text>
</comment>
<gene>
    <name evidence="10" type="ORF">MNOR_LOCUS38385</name>
</gene>
<evidence type="ECO:0000256" key="3">
    <source>
        <dbReference type="ARBA" id="ARBA00022737"/>
    </source>
</evidence>
<comment type="subcellular location">
    <subcellularLocation>
        <location evidence="1">Nucleus</location>
    </subcellularLocation>
</comment>
<dbReference type="GO" id="GO:0008270">
    <property type="term" value="F:zinc ion binding"/>
    <property type="evidence" value="ECO:0007669"/>
    <property type="project" value="UniProtKB-KW"/>
</dbReference>
<dbReference type="SUPFAM" id="SSF57667">
    <property type="entry name" value="beta-beta-alpha zinc fingers"/>
    <property type="match status" value="2"/>
</dbReference>
<keyword evidence="4 8" id="KW-0863">Zinc-finger</keyword>
<sequence length="124" mass="14518">MFNSNEELVYHLQCHNSKKSFSCIECENKYSYRTALKKRMNSHKIEKLTYACSICGYKCENQIKLTNHQTAHSSEGKFRCDKCELLAFQSFLHLNIKENKVMVIIMNAWTVIPHLSSTRHLQSI</sequence>
<feature type="domain" description="C2H2-type" evidence="9">
    <location>
        <begin position="50"/>
        <end position="77"/>
    </location>
</feature>
<dbReference type="EMBL" id="CAXKWB010086591">
    <property type="protein sequence ID" value="CAL4211330.1"/>
    <property type="molecule type" value="Genomic_DNA"/>
</dbReference>
<evidence type="ECO:0000256" key="2">
    <source>
        <dbReference type="ARBA" id="ARBA00022723"/>
    </source>
</evidence>
<organism evidence="10 11">
    <name type="scientific">Meganyctiphanes norvegica</name>
    <name type="common">Northern krill</name>
    <name type="synonym">Thysanopoda norvegica</name>
    <dbReference type="NCBI Taxonomy" id="48144"/>
    <lineage>
        <taxon>Eukaryota</taxon>
        <taxon>Metazoa</taxon>
        <taxon>Ecdysozoa</taxon>
        <taxon>Arthropoda</taxon>
        <taxon>Crustacea</taxon>
        <taxon>Multicrustacea</taxon>
        <taxon>Malacostraca</taxon>
        <taxon>Eumalacostraca</taxon>
        <taxon>Eucarida</taxon>
        <taxon>Euphausiacea</taxon>
        <taxon>Euphausiidae</taxon>
        <taxon>Meganyctiphanes</taxon>
    </lineage>
</organism>
<dbReference type="SMART" id="SM00355">
    <property type="entry name" value="ZnF_C2H2"/>
    <property type="match status" value="2"/>
</dbReference>
<evidence type="ECO:0000256" key="1">
    <source>
        <dbReference type="ARBA" id="ARBA00004123"/>
    </source>
</evidence>
<dbReference type="InterPro" id="IPR013087">
    <property type="entry name" value="Znf_C2H2_type"/>
</dbReference>
<protein>
    <recommendedName>
        <fullName evidence="9">C2H2-type domain-containing protein</fullName>
    </recommendedName>
</protein>
<keyword evidence="2" id="KW-0479">Metal-binding</keyword>
<dbReference type="PROSITE" id="PS00028">
    <property type="entry name" value="ZINC_FINGER_C2H2_1"/>
    <property type="match status" value="1"/>
</dbReference>
<evidence type="ECO:0000256" key="8">
    <source>
        <dbReference type="PROSITE-ProRule" id="PRU00042"/>
    </source>
</evidence>
<evidence type="ECO:0000259" key="9">
    <source>
        <dbReference type="PROSITE" id="PS50157"/>
    </source>
</evidence>
<evidence type="ECO:0000256" key="7">
    <source>
        <dbReference type="ARBA" id="ARBA00037948"/>
    </source>
</evidence>
<evidence type="ECO:0000256" key="5">
    <source>
        <dbReference type="ARBA" id="ARBA00022833"/>
    </source>
</evidence>
<feature type="domain" description="C2H2-type" evidence="9">
    <location>
        <begin position="21"/>
        <end position="48"/>
    </location>
</feature>
<dbReference type="GO" id="GO:0000981">
    <property type="term" value="F:DNA-binding transcription factor activity, RNA polymerase II-specific"/>
    <property type="evidence" value="ECO:0007669"/>
    <property type="project" value="TreeGrafter"/>
</dbReference>
<keyword evidence="5" id="KW-0862">Zinc</keyword>
<accession>A0AAV2SMX7</accession>
<evidence type="ECO:0000256" key="4">
    <source>
        <dbReference type="ARBA" id="ARBA00022771"/>
    </source>
</evidence>
<evidence type="ECO:0000256" key="6">
    <source>
        <dbReference type="ARBA" id="ARBA00023242"/>
    </source>
</evidence>
<dbReference type="InterPro" id="IPR050527">
    <property type="entry name" value="Snail/Krueppel_Znf"/>
</dbReference>
<dbReference type="AlphaFoldDB" id="A0AAV2SMX7"/>
<keyword evidence="3" id="KW-0677">Repeat</keyword>
<dbReference type="GO" id="GO:0000978">
    <property type="term" value="F:RNA polymerase II cis-regulatory region sequence-specific DNA binding"/>
    <property type="evidence" value="ECO:0007669"/>
    <property type="project" value="TreeGrafter"/>
</dbReference>
<keyword evidence="6" id="KW-0539">Nucleus</keyword>
<dbReference type="Gene3D" id="3.30.160.60">
    <property type="entry name" value="Classic Zinc Finger"/>
    <property type="match status" value="2"/>
</dbReference>
<dbReference type="Proteomes" id="UP001497623">
    <property type="component" value="Unassembled WGS sequence"/>
</dbReference>
<evidence type="ECO:0000313" key="10">
    <source>
        <dbReference type="EMBL" id="CAL4211330.1"/>
    </source>
</evidence>
<keyword evidence="11" id="KW-1185">Reference proteome</keyword>
<evidence type="ECO:0000313" key="11">
    <source>
        <dbReference type="Proteomes" id="UP001497623"/>
    </source>
</evidence>
<dbReference type="PANTHER" id="PTHR24388">
    <property type="entry name" value="ZINC FINGER PROTEIN"/>
    <property type="match status" value="1"/>
</dbReference>
<dbReference type="InterPro" id="IPR036236">
    <property type="entry name" value="Znf_C2H2_sf"/>
</dbReference>
<comment type="caution">
    <text evidence="10">The sequence shown here is derived from an EMBL/GenBank/DDBJ whole genome shotgun (WGS) entry which is preliminary data.</text>
</comment>
<dbReference type="GO" id="GO:0005634">
    <property type="term" value="C:nucleus"/>
    <property type="evidence" value="ECO:0007669"/>
    <property type="project" value="UniProtKB-SubCell"/>
</dbReference>
<dbReference type="PANTHER" id="PTHR24388:SF54">
    <property type="entry name" value="PROTEIN ESCARGOT"/>
    <property type="match status" value="1"/>
</dbReference>
<reference evidence="10 11" key="1">
    <citation type="submission" date="2024-05" db="EMBL/GenBank/DDBJ databases">
        <authorList>
            <person name="Wallberg A."/>
        </authorList>
    </citation>
    <scope>NUCLEOTIDE SEQUENCE [LARGE SCALE GENOMIC DNA]</scope>
</reference>
<proteinExistence type="inferred from homology"/>
<name>A0AAV2SMX7_MEGNR</name>
<dbReference type="PROSITE" id="PS50157">
    <property type="entry name" value="ZINC_FINGER_C2H2_2"/>
    <property type="match status" value="2"/>
</dbReference>